<keyword evidence="1" id="KW-0808">Transferase</keyword>
<keyword evidence="1" id="KW-0489">Methyltransferase</keyword>
<dbReference type="Gene3D" id="3.40.50.150">
    <property type="entry name" value="Vaccinia Virus protein VP39"/>
    <property type="match status" value="1"/>
</dbReference>
<comment type="caution">
    <text evidence="1">The sequence shown here is derived from an EMBL/GenBank/DDBJ whole genome shotgun (WGS) entry which is preliminary data.</text>
</comment>
<dbReference type="GO" id="GO:0032259">
    <property type="term" value="P:methylation"/>
    <property type="evidence" value="ECO:0007669"/>
    <property type="project" value="UniProtKB-KW"/>
</dbReference>
<dbReference type="EMBL" id="JBHLVO010000007">
    <property type="protein sequence ID" value="MFC0271919.1"/>
    <property type="molecule type" value="Genomic_DNA"/>
</dbReference>
<dbReference type="Pfam" id="PF13578">
    <property type="entry name" value="Methyltransf_24"/>
    <property type="match status" value="1"/>
</dbReference>
<name>A0ABV6GEB3_9BACI</name>
<protein>
    <submittedName>
        <fullName evidence="1">Class I SAM-dependent methyltransferase</fullName>
        <ecNumber evidence="1">2.1.1.-</ecNumber>
    </submittedName>
</protein>
<dbReference type="GO" id="GO:0008168">
    <property type="term" value="F:methyltransferase activity"/>
    <property type="evidence" value="ECO:0007669"/>
    <property type="project" value="UniProtKB-KW"/>
</dbReference>
<dbReference type="Proteomes" id="UP001589854">
    <property type="component" value="Unassembled WGS sequence"/>
</dbReference>
<organism evidence="1 2">
    <name type="scientific">Metabacillus herbersteinensis</name>
    <dbReference type="NCBI Taxonomy" id="283816"/>
    <lineage>
        <taxon>Bacteria</taxon>
        <taxon>Bacillati</taxon>
        <taxon>Bacillota</taxon>
        <taxon>Bacilli</taxon>
        <taxon>Bacillales</taxon>
        <taxon>Bacillaceae</taxon>
        <taxon>Metabacillus</taxon>
    </lineage>
</organism>
<reference evidence="1 2" key="1">
    <citation type="submission" date="2024-09" db="EMBL/GenBank/DDBJ databases">
        <authorList>
            <person name="Sun Q."/>
            <person name="Mori K."/>
        </authorList>
    </citation>
    <scope>NUCLEOTIDE SEQUENCE [LARGE SCALE GENOMIC DNA]</scope>
    <source>
        <strain evidence="1 2">CCM 7228</strain>
    </source>
</reference>
<dbReference type="InterPro" id="IPR029063">
    <property type="entry name" value="SAM-dependent_MTases_sf"/>
</dbReference>
<dbReference type="EC" id="2.1.1.-" evidence="1"/>
<proteinExistence type="predicted"/>
<keyword evidence="2" id="KW-1185">Reference proteome</keyword>
<dbReference type="SUPFAM" id="SSF53335">
    <property type="entry name" value="S-adenosyl-L-methionine-dependent methyltransferases"/>
    <property type="match status" value="1"/>
</dbReference>
<accession>A0ABV6GEB3</accession>
<evidence type="ECO:0000313" key="2">
    <source>
        <dbReference type="Proteomes" id="UP001589854"/>
    </source>
</evidence>
<evidence type="ECO:0000313" key="1">
    <source>
        <dbReference type="EMBL" id="MFC0271919.1"/>
    </source>
</evidence>
<gene>
    <name evidence="1" type="ORF">ACFFIX_10695</name>
</gene>
<sequence length="233" mass="26659">MYRFFQSIIKPIFELENIKRIVEIGADEGKNTLQILEYCSQIEGALTSIDPSPRFDKQALKLIYGQYLEVINDLSLISLQHLKHYDCVLIDGDHNWYTVFNELNEIEKYALHSKKMPIVFLHDTEWPYGRRDMYYLPDTIPSEFRKEFAKKGILQGQSPLSDQPEAINSGINNALYEGGSQNGVLTAVEDFLQTTTLNLSLHKVASHHGLGILTPKDNIKDKKIDTILKMSNL</sequence>